<organism evidence="2 3">
    <name type="scientific">Thioclava arctica</name>
    <dbReference type="NCBI Taxonomy" id="3238301"/>
    <lineage>
        <taxon>Bacteria</taxon>
        <taxon>Pseudomonadati</taxon>
        <taxon>Pseudomonadota</taxon>
        <taxon>Alphaproteobacteria</taxon>
        <taxon>Rhodobacterales</taxon>
        <taxon>Paracoccaceae</taxon>
        <taxon>Thioclava</taxon>
    </lineage>
</organism>
<dbReference type="RefSeq" id="WP_295531369.1">
    <property type="nucleotide sequence ID" value="NZ_JBFRYC010000006.1"/>
</dbReference>
<name>A0ABV3TLC1_9RHOB</name>
<feature type="chain" id="PRO_5046475680" evidence="1">
    <location>
        <begin position="23"/>
        <end position="88"/>
    </location>
</feature>
<proteinExistence type="predicted"/>
<protein>
    <submittedName>
        <fullName evidence="2">DUF1344 domain-containing protein</fullName>
    </submittedName>
</protein>
<dbReference type="InterPro" id="IPR009780">
    <property type="entry name" value="DUF1344"/>
</dbReference>
<comment type="caution">
    <text evidence="2">The sequence shown here is derived from an EMBL/GenBank/DDBJ whole genome shotgun (WGS) entry which is preliminary data.</text>
</comment>
<feature type="signal peptide" evidence="1">
    <location>
        <begin position="1"/>
        <end position="22"/>
    </location>
</feature>
<accession>A0ABV3TLC1</accession>
<dbReference type="Pfam" id="PF07076">
    <property type="entry name" value="DUF1344"/>
    <property type="match status" value="1"/>
</dbReference>
<dbReference type="EMBL" id="JBFRYC010000006">
    <property type="protein sequence ID" value="MEX1662386.1"/>
    <property type="molecule type" value="Genomic_DNA"/>
</dbReference>
<sequence length="88" mass="9155">MRSFILPVAVGLALATSSVAMAASSKMVDGTIKSIDMKTHSVTMADGTSYMAGKHVNLKRLKLGEKVAVTVGHKGKTLEALKIAPAKS</sequence>
<gene>
    <name evidence="2" type="ORF">AB4874_12115</name>
</gene>
<keyword evidence="3" id="KW-1185">Reference proteome</keyword>
<reference evidence="2 3" key="1">
    <citation type="journal article" date="2011" name="Int. J. Syst. Evol. Microbiol.">
        <title>Zhongshania antarctica gen. nov., sp. nov. and Zhongshania guokunii sp. nov., gammaproteobacteria respectively isolated from coastal attached (fast) ice and surface seawater of the Antarctic.</title>
        <authorList>
            <person name="Li H.J."/>
            <person name="Zhang X.Y."/>
            <person name="Chen C.X."/>
            <person name="Zhang Y.J."/>
            <person name="Gao Z.M."/>
            <person name="Yu Y."/>
            <person name="Chen X.L."/>
            <person name="Chen B."/>
            <person name="Zhang Y.Z."/>
        </authorList>
    </citation>
    <scope>NUCLEOTIDE SEQUENCE [LARGE SCALE GENOMIC DNA]</scope>
    <source>
        <strain evidence="2 3">15-R06ZXC-3</strain>
    </source>
</reference>
<evidence type="ECO:0000256" key="1">
    <source>
        <dbReference type="SAM" id="SignalP"/>
    </source>
</evidence>
<dbReference type="Proteomes" id="UP001557465">
    <property type="component" value="Unassembled WGS sequence"/>
</dbReference>
<evidence type="ECO:0000313" key="2">
    <source>
        <dbReference type="EMBL" id="MEX1662386.1"/>
    </source>
</evidence>
<keyword evidence="1" id="KW-0732">Signal</keyword>
<evidence type="ECO:0000313" key="3">
    <source>
        <dbReference type="Proteomes" id="UP001557465"/>
    </source>
</evidence>